<dbReference type="Gene3D" id="3.30.420.300">
    <property type="entry name" value="2-keto-3-deoxy-galactonokinase, substrate binding domain"/>
    <property type="match status" value="1"/>
</dbReference>
<comment type="caution">
    <text evidence="1">The sequence shown here is derived from an EMBL/GenBank/DDBJ whole genome shotgun (WGS) entry which is preliminary data.</text>
</comment>
<dbReference type="InterPro" id="IPR042257">
    <property type="entry name" value="DGOK_C"/>
</dbReference>
<evidence type="ECO:0000313" key="2">
    <source>
        <dbReference type="Proteomes" id="UP000606490"/>
    </source>
</evidence>
<accession>A0ABS1VBG9</accession>
<keyword evidence="2" id="KW-1185">Reference proteome</keyword>
<dbReference type="InterPro" id="IPR007729">
    <property type="entry name" value="DGOK"/>
</dbReference>
<dbReference type="Pfam" id="PF05035">
    <property type="entry name" value="DGOK"/>
    <property type="match status" value="1"/>
</dbReference>
<organism evidence="1 2">
    <name type="scientific">Belnapia mucosa</name>
    <dbReference type="NCBI Taxonomy" id="2804532"/>
    <lineage>
        <taxon>Bacteria</taxon>
        <taxon>Pseudomonadati</taxon>
        <taxon>Pseudomonadota</taxon>
        <taxon>Alphaproteobacteria</taxon>
        <taxon>Acetobacterales</taxon>
        <taxon>Roseomonadaceae</taxon>
        <taxon>Belnapia</taxon>
    </lineage>
</organism>
<evidence type="ECO:0000313" key="1">
    <source>
        <dbReference type="EMBL" id="MBL6458496.1"/>
    </source>
</evidence>
<dbReference type="Proteomes" id="UP000606490">
    <property type="component" value="Unassembled WGS sequence"/>
</dbReference>
<reference evidence="1 2" key="1">
    <citation type="submission" date="2021-01" db="EMBL/GenBank/DDBJ databases">
        <title>Belnapia mucosa sp. nov. and Belnapia arida sp. nov., isolated from the Tabernas Desert (Almeria, Spain).</title>
        <authorList>
            <person name="Molina-Menor E."/>
            <person name="Vidal-Verdu A."/>
            <person name="Calonge A."/>
            <person name="Satari L."/>
            <person name="Pereto Magraner J."/>
            <person name="Porcar Miralles M."/>
        </authorList>
    </citation>
    <scope>NUCLEOTIDE SEQUENCE [LARGE SCALE GENOMIC DNA]</scope>
    <source>
        <strain evidence="1 2">T6</strain>
    </source>
</reference>
<name>A0ABS1VBG9_9PROT</name>
<dbReference type="CDD" id="cd24012">
    <property type="entry name" value="ASKHA_NBD_KDGal-kinase"/>
    <property type="match status" value="1"/>
</dbReference>
<dbReference type="EMBL" id="JAEUXJ010000015">
    <property type="protein sequence ID" value="MBL6458496.1"/>
    <property type="molecule type" value="Genomic_DNA"/>
</dbReference>
<proteinExistence type="predicted"/>
<gene>
    <name evidence="1" type="ORF">JMJ55_24470</name>
</gene>
<protein>
    <submittedName>
        <fullName evidence="1">2-dehydro-3-deoxygalactonokinase</fullName>
    </submittedName>
</protein>
<dbReference type="RefSeq" id="WP_202828237.1">
    <property type="nucleotide sequence ID" value="NZ_JAEUXJ010000015.1"/>
</dbReference>
<dbReference type="Gene3D" id="3.30.420.310">
    <property type="entry name" value="2-keto-3-deoxy-galactonokinase, C-terminal domain"/>
    <property type="match status" value="1"/>
</dbReference>
<dbReference type="InterPro" id="IPR042258">
    <property type="entry name" value="DGOK_N"/>
</dbReference>
<sequence length="295" mass="30327">MIGIDWGTSAFRAYRLAPGGAILDRRESEGGILSVPKGGFPAALSAAIGPWLAEGESLVLLCGMVGSRQGWVEVPYLPCPAGPAEIAAALTPLPFEGARCLLVPGLTTRDAAGVPDVMRGEETKLIGLLAELGEAEALACLPGTHAKWARLGGGKVTGFATQMTGEVRAVLLDHSILGRLAQPDAPMDEAAFLRGVGRARQGGGLLHHLFGTRGLGLMGELSEAATASYLSGLLIGHEVAAALAEGMPPGPVHLAGSATLTRAYALAFGAFGLEHRLHDPDLALRGLALIAETLQ</sequence>